<dbReference type="PROSITE" id="PS51379">
    <property type="entry name" value="4FE4S_FER_2"/>
    <property type="match status" value="2"/>
</dbReference>
<protein>
    <submittedName>
        <fullName evidence="11">Reductive dehalogenase</fullName>
    </submittedName>
</protein>
<evidence type="ECO:0000256" key="7">
    <source>
        <dbReference type="ARBA" id="ARBA00023014"/>
    </source>
</evidence>
<dbReference type="InterPro" id="IPR012832">
    <property type="entry name" value="RDH"/>
</dbReference>
<comment type="caution">
    <text evidence="11">The sequence shown here is derived from an EMBL/GenBank/DDBJ whole genome shotgun (WGS) entry which is preliminary data.</text>
</comment>
<dbReference type="PROSITE" id="PS51318">
    <property type="entry name" value="TAT"/>
    <property type="match status" value="1"/>
</dbReference>
<dbReference type="NCBIfam" id="TIGR02486">
    <property type="entry name" value="RDH"/>
    <property type="match status" value="1"/>
</dbReference>
<keyword evidence="5" id="KW-0732">Signal</keyword>
<evidence type="ECO:0000256" key="5">
    <source>
        <dbReference type="ARBA" id="ARBA00022729"/>
    </source>
</evidence>
<comment type="cofactor">
    <cofactor evidence="9">
        <name>corrinoid</name>
        <dbReference type="ChEBI" id="CHEBI:33913"/>
    </cofactor>
</comment>
<dbReference type="InterPro" id="IPR019546">
    <property type="entry name" value="TAT_signal_bac_arc"/>
</dbReference>
<dbReference type="SUPFAM" id="SSF54862">
    <property type="entry name" value="4Fe-4S ferredoxins"/>
    <property type="match status" value="1"/>
</dbReference>
<feature type="domain" description="4Fe-4S ferredoxin-type" evidence="10">
    <location>
        <begin position="415"/>
        <end position="444"/>
    </location>
</feature>
<evidence type="ECO:0000256" key="1">
    <source>
        <dbReference type="ARBA" id="ARBA00004236"/>
    </source>
</evidence>
<gene>
    <name evidence="11" type="ORF">CVH13_00134</name>
</gene>
<dbReference type="InterPro" id="IPR006311">
    <property type="entry name" value="TAT_signal"/>
</dbReference>
<evidence type="ECO:0000256" key="2">
    <source>
        <dbReference type="ARBA" id="ARBA00022475"/>
    </source>
</evidence>
<name>A0A2J1E0H2_9CHLR</name>
<dbReference type="PROSITE" id="PS00198">
    <property type="entry name" value="4FE4S_FER_1"/>
    <property type="match status" value="1"/>
</dbReference>
<dbReference type="AlphaFoldDB" id="A0A2J1E0H2"/>
<dbReference type="RefSeq" id="WP_303677530.1">
    <property type="nucleotide sequence ID" value="NZ_LZFK01000009.1"/>
</dbReference>
<keyword evidence="3" id="KW-0004">4Fe-4S</keyword>
<dbReference type="InterPro" id="IPR028894">
    <property type="entry name" value="RDH_dom"/>
</dbReference>
<dbReference type="FunFam" id="3.30.70.20:FF:000055">
    <property type="entry name" value="Trichloroethene reductive dehalogenase"/>
    <property type="match status" value="1"/>
</dbReference>
<evidence type="ECO:0000313" key="11">
    <source>
        <dbReference type="EMBL" id="PKH47938.1"/>
    </source>
</evidence>
<comment type="subcellular location">
    <subcellularLocation>
        <location evidence="1">Cell membrane</location>
    </subcellularLocation>
</comment>
<dbReference type="GO" id="GO:0046872">
    <property type="term" value="F:metal ion binding"/>
    <property type="evidence" value="ECO:0007669"/>
    <property type="project" value="UniProtKB-KW"/>
</dbReference>
<keyword evidence="8" id="KW-0472">Membrane</keyword>
<reference evidence="11 12" key="1">
    <citation type="journal article" date="2017" name="FEMS Microbiol. Ecol.">
        <title>Reconstructed genomes of novel Dehalococcoides mccartyi strains from 1,2,3,4-tetrachlorodibenzo-p-dioxin-dechlorinating enrichment cultures reveal divergent reductive dehalogenase gene profiles.</title>
        <authorList>
            <person name="Dam H.T."/>
            <person name="Vollmers J."/>
            <person name="Kaster A.K."/>
            <person name="Haggblom M.M."/>
        </authorList>
    </citation>
    <scope>NUCLEOTIDE SEQUENCE [LARGE SCALE GENOMIC DNA]</scope>
    <source>
        <strain evidence="11 12">H1-3-2.001</strain>
    </source>
</reference>
<dbReference type="GO" id="GO:0005886">
    <property type="term" value="C:plasma membrane"/>
    <property type="evidence" value="ECO:0007669"/>
    <property type="project" value="UniProtKB-SubCell"/>
</dbReference>
<keyword evidence="6" id="KW-0408">Iron</keyword>
<evidence type="ECO:0000256" key="6">
    <source>
        <dbReference type="ARBA" id="ARBA00023004"/>
    </source>
</evidence>
<evidence type="ECO:0000256" key="4">
    <source>
        <dbReference type="ARBA" id="ARBA00022723"/>
    </source>
</evidence>
<dbReference type="NCBIfam" id="TIGR01409">
    <property type="entry name" value="TAT_signal_seq"/>
    <property type="match status" value="1"/>
</dbReference>
<feature type="domain" description="4Fe-4S ferredoxin-type" evidence="10">
    <location>
        <begin position="371"/>
        <end position="401"/>
    </location>
</feature>
<proteinExistence type="predicted"/>
<dbReference type="Proteomes" id="UP000233649">
    <property type="component" value="Unassembled WGS sequence"/>
</dbReference>
<dbReference type="Pfam" id="PF00037">
    <property type="entry name" value="Fer4"/>
    <property type="match status" value="1"/>
</dbReference>
<evidence type="ECO:0000256" key="3">
    <source>
        <dbReference type="ARBA" id="ARBA00022485"/>
    </source>
</evidence>
<evidence type="ECO:0000313" key="12">
    <source>
        <dbReference type="Proteomes" id="UP000233649"/>
    </source>
</evidence>
<dbReference type="InterPro" id="IPR017896">
    <property type="entry name" value="4Fe4S_Fe-S-bd"/>
</dbReference>
<evidence type="ECO:0000256" key="8">
    <source>
        <dbReference type="ARBA" id="ARBA00023136"/>
    </source>
</evidence>
<evidence type="ECO:0000256" key="9">
    <source>
        <dbReference type="ARBA" id="ARBA00029374"/>
    </source>
</evidence>
<sequence>MSGFHSIVSRRDFMKGLGLAGAGFGTAAATTPMFHDLDEFIASTPDINKRPWYVKERDYGDPTTPIDWNMIERRPYHWARMDPTIPIYDLIKQSGAPVTRWVTAEEKKQEDAILIAKAKSEWPGWEPGGLGYGDIRTTALNQAGAFLGYGMWPSRMNSSGNMVDVASLMLAAGGGIMFDSYAGPKMAKTPEELGIPKWQGTPEENLRTLQAGVRFFGGQNVASFELNENYKKLTFTIDPVGSAIEFGDVEEVVDTPPKKIIPNKCKYVFMWSMTQPYELTRRQSGVYEGIATSTGYERGHIAKVHFQDFVRGLGYQMVGGAGNDSGPAGAFPIFGGLGELSRASYVNDPVYGLTNRVTWSMFTDMPLPDTRPIDFGGRKFCETCGICAEACPFGAINPGEPTWEETNTFGNPGYLGWRCDYTKCPHCPICHGTCPFNALSGSFIHDIVKGTVSTTPVFNTFFKNMEKTFKYGRKDPAEWWELDDYQFGINSSY</sequence>
<keyword evidence="2" id="KW-1003">Cell membrane</keyword>
<dbReference type="Gene3D" id="3.30.70.3270">
    <property type="match status" value="1"/>
</dbReference>
<keyword evidence="4" id="KW-0479">Metal-binding</keyword>
<organism evidence="11 12">
    <name type="scientific">Dehalococcoides mccartyi</name>
    <dbReference type="NCBI Taxonomy" id="61435"/>
    <lineage>
        <taxon>Bacteria</taxon>
        <taxon>Bacillati</taxon>
        <taxon>Chloroflexota</taxon>
        <taxon>Dehalococcoidia</taxon>
        <taxon>Dehalococcoidales</taxon>
        <taxon>Dehalococcoidaceae</taxon>
        <taxon>Dehalococcoides</taxon>
    </lineage>
</organism>
<dbReference type="GO" id="GO:0051539">
    <property type="term" value="F:4 iron, 4 sulfur cluster binding"/>
    <property type="evidence" value="ECO:0007669"/>
    <property type="project" value="UniProtKB-KW"/>
</dbReference>
<dbReference type="InterPro" id="IPR017900">
    <property type="entry name" value="4Fe4S_Fe_S_CS"/>
</dbReference>
<accession>A0A2J1E0H2</accession>
<dbReference type="Pfam" id="PF13486">
    <property type="entry name" value="Dehalogenase"/>
    <property type="match status" value="1"/>
</dbReference>
<dbReference type="EMBL" id="PHFD01000044">
    <property type="protein sequence ID" value="PKH47938.1"/>
    <property type="molecule type" value="Genomic_DNA"/>
</dbReference>
<evidence type="ECO:0000259" key="10">
    <source>
        <dbReference type="PROSITE" id="PS51379"/>
    </source>
</evidence>
<keyword evidence="7" id="KW-0411">Iron-sulfur</keyword>